<name>J0QI65_9HYPH</name>
<protein>
    <submittedName>
        <fullName evidence="1">Uncharacterized protein</fullName>
    </submittedName>
</protein>
<organism evidence="1 2">
    <name type="scientific">Cardidatus Bartonella washoeensis 085-0475</name>
    <dbReference type="NCBI Taxonomy" id="1094564"/>
    <lineage>
        <taxon>Bacteria</taxon>
        <taxon>Pseudomonadati</taxon>
        <taxon>Pseudomonadota</taxon>
        <taxon>Alphaproteobacteria</taxon>
        <taxon>Hyphomicrobiales</taxon>
        <taxon>Bartonellaceae</taxon>
        <taxon>Bartonella</taxon>
    </lineage>
</organism>
<sequence length="170" mass="19229">MLKNTGTFWDFRLESKEVVPPVSLPPFLAPVIPVMTQSHPVLPTFGSSVTPPVFELFSHRLLKINENPVLFLRGCGGYHRYTSNFSALEYGYRGDLDHNALEAGILLKKIESAYSTTSFGIMGNYGKLSLLPREIKQNQESIFDKWTITAYGSMQHDMVFYMDGLFSYGF</sequence>
<dbReference type="AlphaFoldDB" id="J0QI65"/>
<evidence type="ECO:0000313" key="2">
    <source>
        <dbReference type="Proteomes" id="UP000002646"/>
    </source>
</evidence>
<dbReference type="HOGENOM" id="CLU_1493414_0_0_5"/>
<reference evidence="1 2" key="1">
    <citation type="submission" date="2012-03" db="EMBL/GenBank/DDBJ databases">
        <title>The Genome Sequence of Bartonella washoensis 085-0475.</title>
        <authorList>
            <consortium name="The Broad Institute Genome Sequencing Platform"/>
            <consortium name="The Broad Institute Genome Sequencing Center for Infectious Disease"/>
            <person name="Feldgarden M."/>
            <person name="Kirby J."/>
            <person name="Kosoy M."/>
            <person name="Birtles R."/>
            <person name="Probert W.S."/>
            <person name="Chiaraviglio L."/>
            <person name="Young S.K."/>
            <person name="Zeng Q."/>
            <person name="Gargeya S."/>
            <person name="Fitzgerald M."/>
            <person name="Haas B."/>
            <person name="Abouelleil A."/>
            <person name="Alvarado L."/>
            <person name="Arachchi H.M."/>
            <person name="Berlin A."/>
            <person name="Chapman S.B."/>
            <person name="Gearin G."/>
            <person name="Goldberg J."/>
            <person name="Griggs A."/>
            <person name="Gujja S."/>
            <person name="Hansen M."/>
            <person name="Heiman D."/>
            <person name="Howarth C."/>
            <person name="Larimer J."/>
            <person name="Lui A."/>
            <person name="MacDonald P.J.P."/>
            <person name="McCowen C."/>
            <person name="Montmayeur A."/>
            <person name="Murphy C."/>
            <person name="Neiman D."/>
            <person name="Pearson M."/>
            <person name="Priest M."/>
            <person name="Roberts A."/>
            <person name="Saif S."/>
            <person name="Shea T."/>
            <person name="Sisk P."/>
            <person name="Stolte C."/>
            <person name="Sykes S."/>
            <person name="Wortman J."/>
            <person name="Nusbaum C."/>
            <person name="Birren B."/>
        </authorList>
    </citation>
    <scope>NUCLEOTIDE SEQUENCE [LARGE SCALE GENOMIC DNA]</scope>
    <source>
        <strain evidence="1 2">085-0475</strain>
    </source>
</reference>
<dbReference type="PATRIC" id="fig|1094564.3.peg.1896"/>
<evidence type="ECO:0000313" key="1">
    <source>
        <dbReference type="EMBL" id="EJF82574.1"/>
    </source>
</evidence>
<dbReference type="EMBL" id="AILX01000040">
    <property type="protein sequence ID" value="EJF82574.1"/>
    <property type="molecule type" value="Genomic_DNA"/>
</dbReference>
<accession>J0QI65</accession>
<dbReference type="RefSeq" id="WP_006926435.1">
    <property type="nucleotide sequence ID" value="NZ_JH725106.1"/>
</dbReference>
<dbReference type="Proteomes" id="UP000002646">
    <property type="component" value="Unassembled WGS sequence"/>
</dbReference>
<dbReference type="STRING" id="1094564.MCW_01641"/>
<dbReference type="InterPro" id="IPR036709">
    <property type="entry name" value="Autotransporte_beta_dom_sf"/>
</dbReference>
<comment type="caution">
    <text evidence="1">The sequence shown here is derived from an EMBL/GenBank/DDBJ whole genome shotgun (WGS) entry which is preliminary data.</text>
</comment>
<dbReference type="Gene3D" id="2.40.128.130">
    <property type="entry name" value="Autotransporter beta-domain"/>
    <property type="match status" value="1"/>
</dbReference>
<gene>
    <name evidence="1" type="ORF">MCW_01641</name>
</gene>
<dbReference type="SUPFAM" id="SSF103515">
    <property type="entry name" value="Autotransporter"/>
    <property type="match status" value="1"/>
</dbReference>
<proteinExistence type="predicted"/>